<evidence type="ECO:0000259" key="7">
    <source>
        <dbReference type="PROSITE" id="PS50119"/>
    </source>
</evidence>
<dbReference type="InterPro" id="IPR006574">
    <property type="entry name" value="PRY"/>
</dbReference>
<dbReference type="PRINTS" id="PR01407">
    <property type="entry name" value="BUTYPHLNCDUF"/>
</dbReference>
<dbReference type="PANTHER" id="PTHR24103">
    <property type="entry name" value="E3 UBIQUITIN-PROTEIN LIGASE TRIM"/>
    <property type="match status" value="1"/>
</dbReference>
<dbReference type="EMBL" id="JAICCE010000008">
    <property type="protein sequence ID" value="KAG9274337.1"/>
    <property type="molecule type" value="Genomic_DNA"/>
</dbReference>
<dbReference type="InterPro" id="IPR001870">
    <property type="entry name" value="B30.2/SPRY"/>
</dbReference>
<dbReference type="Proteomes" id="UP000694621">
    <property type="component" value="Unplaced"/>
</dbReference>
<gene>
    <name evidence="10" type="primary">LOC103038032</name>
    <name evidence="9" type="ORF">AMEX_G11247</name>
</gene>
<dbReference type="InterPro" id="IPR050143">
    <property type="entry name" value="TRIM/RBCC"/>
</dbReference>
<keyword evidence="5" id="KW-0175">Coiled coil</keyword>
<sequence>MPFLGSFLSEEQFQCSICLDIFDNPVSTPCGHSFCMVCIGHYWQGVKFCQCPLCKQNFKKKPELHINRTLREITEQFKQMKGDPGACGGMEWEGLQSSRIEDRPLKQRQLSGDLFVEMKRKLLKPFHSKAGQNDSPTLVIEGTDYDIIQPQELIRSVSLRRYTMSGAVNAKKVPQCPKHHHKLELFCKSDGEFICSECADTDHQSHKTISAEKEWLNSKKQIAITETEIQEMIEERLSKAEEIKFSLAEIKVAAERETQDSMRVIGAFLSAIERSQAELLEVIEMSRRKVEHQAEGMLRELDLEVTELRKRSAALSKLAQIDDCISGLKSYSVLNNPLPDKDWTGVSVKCDFETNAIYSSVCQLVEQFREELQKVPQICLSSLTDDSPVKPQSKVNRIQDFAVDVILDPGTAHSHLVLSEDRKKVWYGEKHHHVPSNPERFNHVLCALGQEGFTGGRHYWEVEVGNKTDWDLGVVSHSINKKGKITLSNSNGCWILSLRDKTHYSFRTEPSTPLHLNEKPQKIGVFVDYMKGQVSFYNVEANTHIYTFIDSFSEAIYPFLSPCTNKSGKNDGPLTITPMFYH</sequence>
<evidence type="ECO:0000313" key="9">
    <source>
        <dbReference type="EMBL" id="KAG9274337.1"/>
    </source>
</evidence>
<dbReference type="InterPro" id="IPR001841">
    <property type="entry name" value="Znf_RING"/>
</dbReference>
<feature type="domain" description="B30.2/SPRY" evidence="8">
    <location>
        <begin position="385"/>
        <end position="579"/>
    </location>
</feature>
<protein>
    <submittedName>
        <fullName evidence="9">E3 ubiquitin-protein ligase TRIM39-like isoform X1</fullName>
    </submittedName>
</protein>
<evidence type="ECO:0000259" key="8">
    <source>
        <dbReference type="PROSITE" id="PS50188"/>
    </source>
</evidence>
<name>A0A8B9LRA7_ASTMX</name>
<dbReference type="RefSeq" id="XP_007248086.3">
    <property type="nucleotide sequence ID" value="XM_007248024.4"/>
</dbReference>
<dbReference type="GeneID" id="103038032"/>
<dbReference type="Pfam" id="PF13765">
    <property type="entry name" value="PRY"/>
    <property type="match status" value="1"/>
</dbReference>
<dbReference type="Gene3D" id="2.60.120.920">
    <property type="match status" value="1"/>
</dbReference>
<dbReference type="SUPFAM" id="SSF57850">
    <property type="entry name" value="RING/U-box"/>
    <property type="match status" value="1"/>
</dbReference>
<evidence type="ECO:0000256" key="1">
    <source>
        <dbReference type="ARBA" id="ARBA00022723"/>
    </source>
</evidence>
<dbReference type="PROSITE" id="PS50089">
    <property type="entry name" value="ZF_RING_2"/>
    <property type="match status" value="1"/>
</dbReference>
<dbReference type="Proteomes" id="UP000752171">
    <property type="component" value="Unassembled WGS sequence"/>
</dbReference>
<keyword evidence="1" id="KW-0479">Metal-binding</keyword>
<dbReference type="SMART" id="SM00449">
    <property type="entry name" value="SPRY"/>
    <property type="match status" value="1"/>
</dbReference>
<dbReference type="Gene3D" id="3.30.160.60">
    <property type="entry name" value="Classic Zinc Finger"/>
    <property type="match status" value="1"/>
</dbReference>
<dbReference type="Pfam" id="PF25600">
    <property type="entry name" value="TRIM_CC"/>
    <property type="match status" value="1"/>
</dbReference>
<dbReference type="Pfam" id="PF00622">
    <property type="entry name" value="SPRY"/>
    <property type="match status" value="1"/>
</dbReference>
<dbReference type="InterPro" id="IPR003879">
    <property type="entry name" value="Butyrophylin_SPRY"/>
</dbReference>
<dbReference type="SUPFAM" id="SSF49899">
    <property type="entry name" value="Concanavalin A-like lectins/glucanases"/>
    <property type="match status" value="1"/>
</dbReference>
<dbReference type="FunFam" id="2.60.120.920:FF:000004">
    <property type="entry name" value="Butyrophilin subfamily 1 member A1"/>
    <property type="match status" value="1"/>
</dbReference>
<evidence type="ECO:0000256" key="5">
    <source>
        <dbReference type="SAM" id="Coils"/>
    </source>
</evidence>
<dbReference type="Pfam" id="PF00643">
    <property type="entry name" value="zf-B_box"/>
    <property type="match status" value="1"/>
</dbReference>
<dbReference type="InterPro" id="IPR017907">
    <property type="entry name" value="Znf_RING_CS"/>
</dbReference>
<organism evidence="10 11">
    <name type="scientific">Astyanax mexicanus</name>
    <name type="common">Blind cave fish</name>
    <name type="synonym">Astyanax fasciatus mexicanus</name>
    <dbReference type="NCBI Taxonomy" id="7994"/>
    <lineage>
        <taxon>Eukaryota</taxon>
        <taxon>Metazoa</taxon>
        <taxon>Chordata</taxon>
        <taxon>Craniata</taxon>
        <taxon>Vertebrata</taxon>
        <taxon>Euteleostomi</taxon>
        <taxon>Actinopterygii</taxon>
        <taxon>Neopterygii</taxon>
        <taxon>Teleostei</taxon>
        <taxon>Ostariophysi</taxon>
        <taxon>Characiformes</taxon>
        <taxon>Characoidei</taxon>
        <taxon>Acestrorhamphidae</taxon>
        <taxon>Acestrorhamphinae</taxon>
        <taxon>Astyanax</taxon>
    </lineage>
</organism>
<evidence type="ECO:0000256" key="3">
    <source>
        <dbReference type="ARBA" id="ARBA00022833"/>
    </source>
</evidence>
<feature type="coiled-coil region" evidence="5">
    <location>
        <begin position="291"/>
        <end position="318"/>
    </location>
</feature>
<dbReference type="InterPro" id="IPR058030">
    <property type="entry name" value="TRIM8/14/16/25/29/45/65_CC"/>
</dbReference>
<dbReference type="InterPro" id="IPR043136">
    <property type="entry name" value="B30.2/SPRY_sf"/>
</dbReference>
<evidence type="ECO:0000259" key="6">
    <source>
        <dbReference type="PROSITE" id="PS50089"/>
    </source>
</evidence>
<dbReference type="RefSeq" id="XP_022534141.2">
    <property type="nucleotide sequence ID" value="XM_022678420.2"/>
</dbReference>
<evidence type="ECO:0000313" key="12">
    <source>
        <dbReference type="Proteomes" id="UP000752171"/>
    </source>
</evidence>
<dbReference type="SMART" id="SM00184">
    <property type="entry name" value="RING"/>
    <property type="match status" value="1"/>
</dbReference>
<dbReference type="SUPFAM" id="SSF57845">
    <property type="entry name" value="B-box zinc-binding domain"/>
    <property type="match status" value="1"/>
</dbReference>
<dbReference type="InterPro" id="IPR013083">
    <property type="entry name" value="Znf_RING/FYVE/PHD"/>
</dbReference>
<dbReference type="OrthoDB" id="6270329at2759"/>
<dbReference type="InterPro" id="IPR013320">
    <property type="entry name" value="ConA-like_dom_sf"/>
</dbReference>
<proteinExistence type="predicted"/>
<evidence type="ECO:0000256" key="2">
    <source>
        <dbReference type="ARBA" id="ARBA00022771"/>
    </source>
</evidence>
<dbReference type="OMA" id="DQVCICP"/>
<dbReference type="KEGG" id="amex:103038032"/>
<dbReference type="InterPro" id="IPR003877">
    <property type="entry name" value="SPRY_dom"/>
</dbReference>
<feature type="domain" description="B box-type" evidence="7">
    <location>
        <begin position="171"/>
        <end position="211"/>
    </location>
</feature>
<dbReference type="Gene3D" id="3.30.40.10">
    <property type="entry name" value="Zinc/RING finger domain, C3HC4 (zinc finger)"/>
    <property type="match status" value="1"/>
</dbReference>
<evidence type="ECO:0000256" key="4">
    <source>
        <dbReference type="PROSITE-ProRule" id="PRU00024"/>
    </source>
</evidence>
<accession>A0A8B9LRA7</accession>
<keyword evidence="3" id="KW-0862">Zinc</keyword>
<dbReference type="SMART" id="SM00336">
    <property type="entry name" value="BBOX"/>
    <property type="match status" value="1"/>
</dbReference>
<dbReference type="SMART" id="SM00589">
    <property type="entry name" value="PRY"/>
    <property type="match status" value="1"/>
</dbReference>
<dbReference type="Ensembl" id="ENSAMXT00005056723.1">
    <property type="protein sequence ID" value="ENSAMXP00005052422.1"/>
    <property type="gene ID" value="ENSAMXG00005023595.1"/>
</dbReference>
<dbReference type="PROSITE" id="PS50188">
    <property type="entry name" value="B302_SPRY"/>
    <property type="match status" value="1"/>
</dbReference>
<dbReference type="CDD" id="cd19769">
    <property type="entry name" value="Bbox2_TRIM16-like"/>
    <property type="match status" value="1"/>
</dbReference>
<feature type="domain" description="RING-type" evidence="6">
    <location>
        <begin position="15"/>
        <end position="55"/>
    </location>
</feature>
<dbReference type="AlphaFoldDB" id="A0A8B9LRA7"/>
<dbReference type="InterPro" id="IPR000315">
    <property type="entry name" value="Znf_B-box"/>
</dbReference>
<evidence type="ECO:0000313" key="11">
    <source>
        <dbReference type="Proteomes" id="UP000694621"/>
    </source>
</evidence>
<reference evidence="9 12" key="1">
    <citation type="submission" date="2021-07" db="EMBL/GenBank/DDBJ databases">
        <authorList>
            <person name="Imarazene B."/>
            <person name="Zahm M."/>
            <person name="Klopp C."/>
            <person name="Cabau C."/>
            <person name="Beille S."/>
            <person name="Jouanno E."/>
            <person name="Castinel A."/>
            <person name="Lluch J."/>
            <person name="Gil L."/>
            <person name="Kuchtly C."/>
            <person name="Lopez Roques C."/>
            <person name="Donnadieu C."/>
            <person name="Parrinello H."/>
            <person name="Journot L."/>
            <person name="Du K."/>
            <person name="Schartl M."/>
            <person name="Retaux S."/>
            <person name="Guiguen Y."/>
        </authorList>
    </citation>
    <scope>NUCLEOTIDE SEQUENCE [LARGE SCALE GENOMIC DNA]</scope>
    <source>
        <strain evidence="9">Pach_M1</strain>
        <tissue evidence="9">Testis</tissue>
    </source>
</reference>
<reference evidence="10" key="2">
    <citation type="submission" date="2025-05" db="UniProtKB">
        <authorList>
            <consortium name="Ensembl"/>
        </authorList>
    </citation>
    <scope>IDENTIFICATION</scope>
</reference>
<dbReference type="InterPro" id="IPR027370">
    <property type="entry name" value="Znf-RING_euk"/>
</dbReference>
<dbReference type="PROSITE" id="PS00518">
    <property type="entry name" value="ZF_RING_1"/>
    <property type="match status" value="1"/>
</dbReference>
<dbReference type="CDD" id="cd13733">
    <property type="entry name" value="SPRY_PRY_C-I_1"/>
    <property type="match status" value="1"/>
</dbReference>
<dbReference type="Pfam" id="PF13445">
    <property type="entry name" value="zf-RING_UBOX"/>
    <property type="match status" value="1"/>
</dbReference>
<dbReference type="PROSITE" id="PS50119">
    <property type="entry name" value="ZF_BBOX"/>
    <property type="match status" value="1"/>
</dbReference>
<evidence type="ECO:0000313" key="10">
    <source>
        <dbReference type="Ensembl" id="ENSAMXP00005052422.1"/>
    </source>
</evidence>
<keyword evidence="2 4" id="KW-0863">Zinc-finger</keyword>
<dbReference type="GO" id="GO:0008270">
    <property type="term" value="F:zinc ion binding"/>
    <property type="evidence" value="ECO:0007669"/>
    <property type="project" value="UniProtKB-KW"/>
</dbReference>